<proteinExistence type="predicted"/>
<comment type="caution">
    <text evidence="2">The sequence shown here is derived from an EMBL/GenBank/DDBJ whole genome shotgun (WGS) entry which is preliminary data.</text>
</comment>
<dbReference type="EMBL" id="JBHTLU010000055">
    <property type="protein sequence ID" value="MFD1225047.1"/>
    <property type="molecule type" value="Genomic_DNA"/>
</dbReference>
<gene>
    <name evidence="2" type="ORF">ACFQ4B_33710</name>
</gene>
<evidence type="ECO:0000313" key="3">
    <source>
        <dbReference type="Proteomes" id="UP001597180"/>
    </source>
</evidence>
<dbReference type="NCBIfam" id="TIGR01167">
    <property type="entry name" value="LPXTG_anchor"/>
    <property type="match status" value="1"/>
</dbReference>
<keyword evidence="3" id="KW-1185">Reference proteome</keyword>
<keyword evidence="1" id="KW-0472">Membrane</keyword>
<evidence type="ECO:0000256" key="1">
    <source>
        <dbReference type="SAM" id="Phobius"/>
    </source>
</evidence>
<accession>A0ABW3UXE3</accession>
<evidence type="ECO:0000313" key="2">
    <source>
        <dbReference type="EMBL" id="MFD1225047.1"/>
    </source>
</evidence>
<keyword evidence="1" id="KW-1133">Transmembrane helix</keyword>
<keyword evidence="1" id="KW-0812">Transmembrane</keyword>
<dbReference type="RefSeq" id="WP_079914829.1">
    <property type="nucleotide sequence ID" value="NZ_BAABJG010000001.1"/>
</dbReference>
<sequence length="32" mass="3383">MAAGERSAIYLAAVGILLGALVALFLPRKRKI</sequence>
<name>A0ABW3UXE3_9BACL</name>
<reference evidence="3" key="1">
    <citation type="journal article" date="2019" name="Int. J. Syst. Evol. Microbiol.">
        <title>The Global Catalogue of Microorganisms (GCM) 10K type strain sequencing project: providing services to taxonomists for standard genome sequencing and annotation.</title>
        <authorList>
            <consortium name="The Broad Institute Genomics Platform"/>
            <consortium name="The Broad Institute Genome Sequencing Center for Infectious Disease"/>
            <person name="Wu L."/>
            <person name="Ma J."/>
        </authorList>
    </citation>
    <scope>NUCLEOTIDE SEQUENCE [LARGE SCALE GENOMIC DNA]</scope>
    <source>
        <strain evidence="3">CCUG 53270</strain>
    </source>
</reference>
<organism evidence="2 3">
    <name type="scientific">Paenibacillus vulneris</name>
    <dbReference type="NCBI Taxonomy" id="1133364"/>
    <lineage>
        <taxon>Bacteria</taxon>
        <taxon>Bacillati</taxon>
        <taxon>Bacillota</taxon>
        <taxon>Bacilli</taxon>
        <taxon>Bacillales</taxon>
        <taxon>Paenibacillaceae</taxon>
        <taxon>Paenibacillus</taxon>
    </lineage>
</organism>
<feature type="transmembrane region" description="Helical" evidence="1">
    <location>
        <begin position="6"/>
        <end position="26"/>
    </location>
</feature>
<dbReference type="Proteomes" id="UP001597180">
    <property type="component" value="Unassembled WGS sequence"/>
</dbReference>
<protein>
    <submittedName>
        <fullName evidence="2">LPXTG cell wall anchor domain-containing protein</fullName>
    </submittedName>
</protein>